<accession>A0ABS6S230</accession>
<organism evidence="6 7">
    <name type="scientific">Candidatus Magnetobacterium casense</name>
    <dbReference type="NCBI Taxonomy" id="1455061"/>
    <lineage>
        <taxon>Bacteria</taxon>
        <taxon>Pseudomonadati</taxon>
        <taxon>Nitrospirota</taxon>
        <taxon>Thermodesulfovibrionia</taxon>
        <taxon>Thermodesulfovibrionales</taxon>
        <taxon>Candidatus Magnetobacteriaceae</taxon>
        <taxon>Candidatus Magnetobacterium</taxon>
    </lineage>
</organism>
<dbReference type="PANTHER" id="PTHR43177:SF3">
    <property type="entry name" value="PROTEIN NRFC HOMOLOG"/>
    <property type="match status" value="1"/>
</dbReference>
<keyword evidence="3" id="KW-0408">Iron</keyword>
<keyword evidence="7" id="KW-1185">Reference proteome</keyword>
<evidence type="ECO:0000259" key="5">
    <source>
        <dbReference type="PROSITE" id="PS51379"/>
    </source>
</evidence>
<feature type="domain" description="4Fe-4S ferredoxin-type" evidence="5">
    <location>
        <begin position="9"/>
        <end position="39"/>
    </location>
</feature>
<dbReference type="RefSeq" id="WP_218253512.1">
    <property type="nucleotide sequence ID" value="NZ_JABXWD010000375.1"/>
</dbReference>
<protein>
    <submittedName>
        <fullName evidence="6">4Fe-4S dicluster domain-containing protein</fullName>
    </submittedName>
</protein>
<dbReference type="CDD" id="cd10551">
    <property type="entry name" value="PsrB"/>
    <property type="match status" value="1"/>
</dbReference>
<comment type="caution">
    <text evidence="6">The sequence shown here is derived from an EMBL/GenBank/DDBJ whole genome shotgun (WGS) entry which is preliminary data.</text>
</comment>
<dbReference type="Gene3D" id="3.30.70.20">
    <property type="match status" value="2"/>
</dbReference>
<dbReference type="Pfam" id="PF13247">
    <property type="entry name" value="Fer4_11"/>
    <property type="match status" value="1"/>
</dbReference>
<evidence type="ECO:0000256" key="1">
    <source>
        <dbReference type="ARBA" id="ARBA00022485"/>
    </source>
</evidence>
<evidence type="ECO:0000256" key="4">
    <source>
        <dbReference type="ARBA" id="ARBA00023014"/>
    </source>
</evidence>
<feature type="domain" description="4Fe-4S ferredoxin-type" evidence="5">
    <location>
        <begin position="86"/>
        <end position="115"/>
    </location>
</feature>
<keyword evidence="2" id="KW-0479">Metal-binding</keyword>
<evidence type="ECO:0000256" key="3">
    <source>
        <dbReference type="ARBA" id="ARBA00023004"/>
    </source>
</evidence>
<dbReference type="PROSITE" id="PS51379">
    <property type="entry name" value="4FE4S_FER_2"/>
    <property type="match status" value="2"/>
</dbReference>
<keyword evidence="1" id="KW-0004">4Fe-4S</keyword>
<keyword evidence="4" id="KW-0411">Iron-sulfur</keyword>
<dbReference type="Proteomes" id="UP001196980">
    <property type="component" value="Unassembled WGS sequence"/>
</dbReference>
<name>A0ABS6S230_9BACT</name>
<gene>
    <name evidence="6" type="ORF">HWQ67_15045</name>
</gene>
<dbReference type="PANTHER" id="PTHR43177">
    <property type="entry name" value="PROTEIN NRFC"/>
    <property type="match status" value="1"/>
</dbReference>
<dbReference type="InterPro" id="IPR017896">
    <property type="entry name" value="4Fe4S_Fe-S-bd"/>
</dbReference>
<dbReference type="Pfam" id="PF00037">
    <property type="entry name" value="Fer4"/>
    <property type="match status" value="1"/>
</dbReference>
<dbReference type="InterPro" id="IPR050954">
    <property type="entry name" value="ET_IronSulfur_Cluster-Binding"/>
</dbReference>
<dbReference type="InterPro" id="IPR017900">
    <property type="entry name" value="4Fe4S_Fe_S_CS"/>
</dbReference>
<dbReference type="EMBL" id="JABXWD010000375">
    <property type="protein sequence ID" value="MBV6342901.1"/>
    <property type="molecule type" value="Genomic_DNA"/>
</dbReference>
<dbReference type="SUPFAM" id="SSF54862">
    <property type="entry name" value="4Fe-4S ferredoxins"/>
    <property type="match status" value="1"/>
</dbReference>
<evidence type="ECO:0000313" key="6">
    <source>
        <dbReference type="EMBL" id="MBV6342901.1"/>
    </source>
</evidence>
<sequence length="184" mass="20793">MTQEKKHKWVMVINPARCVGCYACVIACQNQNSLEIPQYYNRIEEREMGVYPHFSRSFLPVACQHCDNPPCVRVCPVGASYKRQDGVVMVDHNTCIGCKYCILACPYDVRIISKQHGYVHKCNFCIEHVQKGELPACVTTCPMGVRTFGDINDTSSEVHGLIGTRKTGLLQKELNTKPSVYYIL</sequence>
<evidence type="ECO:0000313" key="7">
    <source>
        <dbReference type="Proteomes" id="UP001196980"/>
    </source>
</evidence>
<evidence type="ECO:0000256" key="2">
    <source>
        <dbReference type="ARBA" id="ARBA00022723"/>
    </source>
</evidence>
<proteinExistence type="predicted"/>
<reference evidence="6 7" key="1">
    <citation type="journal article" date="2020" name="J Geophys Res Biogeosci">
        <title>Magnetotaxis as an Adaptation to Enable Bacterial Shuttling of Microbial Sulfur and Sulfur Cycling Across Aquatic Oxic#Anoxic Interfaces.</title>
        <authorList>
            <person name="Li J."/>
            <person name="Liu P."/>
            <person name="Wang J."/>
            <person name="Roberts A.P."/>
            <person name="Pan Y."/>
        </authorList>
    </citation>
    <scope>NUCLEOTIDE SEQUENCE [LARGE SCALE GENOMIC DNA]</scope>
    <source>
        <strain evidence="6 7">MYR-1_YQ</strain>
    </source>
</reference>
<dbReference type="PROSITE" id="PS00198">
    <property type="entry name" value="4FE4S_FER_1"/>
    <property type="match status" value="1"/>
</dbReference>